<feature type="transmembrane region" description="Helical" evidence="1">
    <location>
        <begin position="74"/>
        <end position="92"/>
    </location>
</feature>
<evidence type="ECO:0000313" key="3">
    <source>
        <dbReference type="Proteomes" id="UP000248857"/>
    </source>
</evidence>
<dbReference type="EMBL" id="PQWO01000014">
    <property type="protein sequence ID" value="PZD71759.1"/>
    <property type="molecule type" value="Genomic_DNA"/>
</dbReference>
<dbReference type="PANTHER" id="PTHR40400">
    <property type="entry name" value="SLR1512 PROTEIN"/>
    <property type="match status" value="1"/>
</dbReference>
<feature type="transmembrane region" description="Helical" evidence="1">
    <location>
        <begin position="20"/>
        <end position="38"/>
    </location>
</feature>
<feature type="transmembrane region" description="Helical" evidence="1">
    <location>
        <begin position="45"/>
        <end position="62"/>
    </location>
</feature>
<accession>A0A2W1JCV8</accession>
<dbReference type="AlphaFoldDB" id="A0A2W1JCV8"/>
<keyword evidence="1" id="KW-1133">Transmembrane helix</keyword>
<feature type="transmembrane region" description="Helical" evidence="1">
    <location>
        <begin position="342"/>
        <end position="364"/>
    </location>
</feature>
<comment type="caution">
    <text evidence="2">The sequence shown here is derived from an EMBL/GenBank/DDBJ whole genome shotgun (WGS) entry which is preliminary data.</text>
</comment>
<dbReference type="InterPro" id="IPR010293">
    <property type="entry name" value="Sbt_1"/>
</dbReference>
<feature type="transmembrane region" description="Helical" evidence="1">
    <location>
        <begin position="137"/>
        <end position="158"/>
    </location>
</feature>
<feature type="transmembrane region" description="Helical" evidence="1">
    <location>
        <begin position="303"/>
        <end position="321"/>
    </location>
</feature>
<feature type="transmembrane region" description="Helical" evidence="1">
    <location>
        <begin position="279"/>
        <end position="297"/>
    </location>
</feature>
<keyword evidence="1" id="KW-0812">Transmembrane</keyword>
<sequence>MDFLSDFLTLFLAKLQSPTLGFLIGGMVVAAVNSRLTIPDPIYKFIVFMLLLKVGLSGGIAIREANLAEMLLPAAFAMIVGILIVFIGRYTLAKLPNVKTVDAIATAGLFGAVSGSTLAAALTLLETEGIEYEAWAAALYPFMDIPALVTAIVLASIYNNKQKQRRAAEEQLSKQEYLSKQPVASGGYSSGQNVAAGGRPKKQQVERVKVWPIVKESLQGSALSALLLGLALGILTQPESVFESFYEPLFRGLLSILMLVMGMEATARLGELRKVGQWYALYAFVAPLLHGLIAFGFGMIAHVITGFSLGGVVIMAVIAASSSDISGPPTLRAGIPSANPSAYIGSSTAVGTPVALALGIPLYIGLAQALAGG</sequence>
<evidence type="ECO:0000256" key="1">
    <source>
        <dbReference type="SAM" id="Phobius"/>
    </source>
</evidence>
<dbReference type="Pfam" id="PF05982">
    <property type="entry name" value="Sbt_1"/>
    <property type="match status" value="1"/>
</dbReference>
<proteinExistence type="predicted"/>
<dbReference type="PANTHER" id="PTHR40400:SF1">
    <property type="entry name" value="SLR1512 PROTEIN"/>
    <property type="match status" value="1"/>
</dbReference>
<keyword evidence="1" id="KW-0472">Membrane</keyword>
<evidence type="ECO:0008006" key="4">
    <source>
        <dbReference type="Google" id="ProtNLM"/>
    </source>
</evidence>
<dbReference type="Proteomes" id="UP000248857">
    <property type="component" value="Unassembled WGS sequence"/>
</dbReference>
<dbReference type="OrthoDB" id="345121at2"/>
<reference evidence="2 3" key="1">
    <citation type="journal article" date="2018" name="Sci. Rep.">
        <title>A novel species of the marine cyanobacterium Acaryochloris with a unique pigment content and lifestyle.</title>
        <authorList>
            <person name="Partensky F."/>
            <person name="Six C."/>
            <person name="Ratin M."/>
            <person name="Garczarek L."/>
            <person name="Vaulot D."/>
            <person name="Probert I."/>
            <person name="Calteau A."/>
            <person name="Gourvil P."/>
            <person name="Marie D."/>
            <person name="Grebert T."/>
            <person name="Bouchier C."/>
            <person name="Le Panse S."/>
            <person name="Gachenot M."/>
            <person name="Rodriguez F."/>
            <person name="Garrido J.L."/>
        </authorList>
    </citation>
    <scope>NUCLEOTIDE SEQUENCE [LARGE SCALE GENOMIC DNA]</scope>
    <source>
        <strain evidence="2 3">RCC1774</strain>
    </source>
</reference>
<name>A0A2W1JCV8_9CYAN</name>
<evidence type="ECO:0000313" key="2">
    <source>
        <dbReference type="EMBL" id="PZD71759.1"/>
    </source>
</evidence>
<keyword evidence="3" id="KW-1185">Reference proteome</keyword>
<gene>
    <name evidence="2" type="ORF">C1752_04534</name>
</gene>
<feature type="transmembrane region" description="Helical" evidence="1">
    <location>
        <begin position="104"/>
        <end position="125"/>
    </location>
</feature>
<protein>
    <recommendedName>
        <fullName evidence="4">Sodium-dependent bicarbonate transport family permease</fullName>
    </recommendedName>
</protein>
<organism evidence="2 3">
    <name type="scientific">Acaryochloris thomasi RCC1774</name>
    <dbReference type="NCBI Taxonomy" id="1764569"/>
    <lineage>
        <taxon>Bacteria</taxon>
        <taxon>Bacillati</taxon>
        <taxon>Cyanobacteriota</taxon>
        <taxon>Cyanophyceae</taxon>
        <taxon>Acaryochloridales</taxon>
        <taxon>Acaryochloridaceae</taxon>
        <taxon>Acaryochloris</taxon>
        <taxon>Acaryochloris thomasi</taxon>
    </lineage>
</organism>
<dbReference type="RefSeq" id="WP_110987753.1">
    <property type="nucleotide sequence ID" value="NZ_CAWNWM010000014.1"/>
</dbReference>